<evidence type="ECO:0000313" key="2">
    <source>
        <dbReference type="Proteomes" id="UP000749311"/>
    </source>
</evidence>
<organism evidence="1 2">
    <name type="scientific">Brooklawnia cerclae</name>
    <dbReference type="NCBI Taxonomy" id="349934"/>
    <lineage>
        <taxon>Bacteria</taxon>
        <taxon>Bacillati</taxon>
        <taxon>Actinomycetota</taxon>
        <taxon>Actinomycetes</taxon>
        <taxon>Propionibacteriales</taxon>
        <taxon>Propionibacteriaceae</taxon>
        <taxon>Brooklawnia</taxon>
    </lineage>
</organism>
<evidence type="ECO:0000313" key="1">
    <source>
        <dbReference type="EMBL" id="NIH57283.1"/>
    </source>
</evidence>
<gene>
    <name evidence="1" type="ORF">FB473_001928</name>
</gene>
<comment type="caution">
    <text evidence="1">The sequence shown here is derived from an EMBL/GenBank/DDBJ whole genome shotgun (WGS) entry which is preliminary data.</text>
</comment>
<keyword evidence="2" id="KW-1185">Reference proteome</keyword>
<dbReference type="Proteomes" id="UP000749311">
    <property type="component" value="Unassembled WGS sequence"/>
</dbReference>
<sequence length="41" mass="4365">MTATRHCSSPVVIPEAVVYPPGSDVDGAPIYATTVWALRVH</sequence>
<dbReference type="RefSeq" id="WP_279588573.1">
    <property type="nucleotide sequence ID" value="NZ_BAAAOO010000008.1"/>
</dbReference>
<dbReference type="EMBL" id="JAAMOZ010000001">
    <property type="protein sequence ID" value="NIH57283.1"/>
    <property type="molecule type" value="Genomic_DNA"/>
</dbReference>
<name>A0ABX0SFX3_9ACTN</name>
<accession>A0ABX0SFX3</accession>
<proteinExistence type="predicted"/>
<reference evidence="1 2" key="1">
    <citation type="submission" date="2020-02" db="EMBL/GenBank/DDBJ databases">
        <title>Sequencing the genomes of 1000 actinobacteria strains.</title>
        <authorList>
            <person name="Klenk H.-P."/>
        </authorList>
    </citation>
    <scope>NUCLEOTIDE SEQUENCE [LARGE SCALE GENOMIC DNA]</scope>
    <source>
        <strain evidence="1 2">DSM 19609</strain>
    </source>
</reference>
<protein>
    <submittedName>
        <fullName evidence="1">Uncharacterized protein</fullName>
    </submittedName>
</protein>